<feature type="region of interest" description="Disordered" evidence="1">
    <location>
        <begin position="1"/>
        <end position="26"/>
    </location>
</feature>
<sequence>METDRLPRGLRNNNPGNIRRSKDKWQGLRAEQTDPEFFQFEAMAYGYRALIKTLQNYRRLRGCVTLRDFIHRWAPPTENHTGAYLRAVCLDMQVPETWIPDVEDRETMCALAAAISRVENGVDAFIPDVERGWELL</sequence>
<proteinExistence type="predicted"/>
<evidence type="ECO:0000256" key="1">
    <source>
        <dbReference type="SAM" id="MobiDB-lite"/>
    </source>
</evidence>
<accession>A0A9D1ZHV7</accession>
<reference evidence="2" key="2">
    <citation type="submission" date="2021-04" db="EMBL/GenBank/DDBJ databases">
        <authorList>
            <person name="Gilroy R."/>
        </authorList>
    </citation>
    <scope>NUCLEOTIDE SEQUENCE</scope>
    <source>
        <strain evidence="2">Gambia2-208</strain>
    </source>
</reference>
<evidence type="ECO:0000313" key="3">
    <source>
        <dbReference type="Proteomes" id="UP000886851"/>
    </source>
</evidence>
<organism evidence="2 3">
    <name type="scientific">Candidatus Bacteroides pullicola</name>
    <dbReference type="NCBI Taxonomy" id="2838475"/>
    <lineage>
        <taxon>Bacteria</taxon>
        <taxon>Pseudomonadati</taxon>
        <taxon>Bacteroidota</taxon>
        <taxon>Bacteroidia</taxon>
        <taxon>Bacteroidales</taxon>
        <taxon>Bacteroidaceae</taxon>
        <taxon>Bacteroides</taxon>
    </lineage>
</organism>
<dbReference type="AlphaFoldDB" id="A0A9D1ZHV7"/>
<name>A0A9D1ZHV7_9BACE</name>
<protein>
    <submittedName>
        <fullName evidence="2">Structural protein P5</fullName>
    </submittedName>
</protein>
<evidence type="ECO:0000313" key="2">
    <source>
        <dbReference type="EMBL" id="HIY88198.1"/>
    </source>
</evidence>
<reference evidence="2" key="1">
    <citation type="journal article" date="2021" name="PeerJ">
        <title>Extensive microbial diversity within the chicken gut microbiome revealed by metagenomics and culture.</title>
        <authorList>
            <person name="Gilroy R."/>
            <person name="Ravi A."/>
            <person name="Getino M."/>
            <person name="Pursley I."/>
            <person name="Horton D.L."/>
            <person name="Alikhan N.F."/>
            <person name="Baker D."/>
            <person name="Gharbi K."/>
            <person name="Hall N."/>
            <person name="Watson M."/>
            <person name="Adriaenssens E.M."/>
            <person name="Foster-Nyarko E."/>
            <person name="Jarju S."/>
            <person name="Secka A."/>
            <person name="Antonio M."/>
            <person name="Oren A."/>
            <person name="Chaudhuri R.R."/>
            <person name="La Ragione R."/>
            <person name="Hildebrand F."/>
            <person name="Pallen M.J."/>
        </authorList>
    </citation>
    <scope>NUCLEOTIDE SEQUENCE</scope>
    <source>
        <strain evidence="2">Gambia2-208</strain>
    </source>
</reference>
<comment type="caution">
    <text evidence="2">The sequence shown here is derived from an EMBL/GenBank/DDBJ whole genome shotgun (WGS) entry which is preliminary data.</text>
</comment>
<dbReference type="EMBL" id="DXCV01000039">
    <property type="protein sequence ID" value="HIY88198.1"/>
    <property type="molecule type" value="Genomic_DNA"/>
</dbReference>
<gene>
    <name evidence="2" type="ORF">H9824_05790</name>
</gene>
<dbReference type="Proteomes" id="UP000886851">
    <property type="component" value="Unassembled WGS sequence"/>
</dbReference>